<dbReference type="GO" id="GO:0008237">
    <property type="term" value="F:metallopeptidase activity"/>
    <property type="evidence" value="ECO:0007669"/>
    <property type="project" value="UniProtKB-KW"/>
</dbReference>
<feature type="domain" description="Peptidase M43 pregnancy-associated plasma-A" evidence="10">
    <location>
        <begin position="187"/>
        <end position="272"/>
    </location>
</feature>
<dbReference type="InterPro" id="IPR008754">
    <property type="entry name" value="Peptidase_M43"/>
</dbReference>
<comment type="caution">
    <text evidence="11">The sequence shown here is derived from an EMBL/GenBank/DDBJ whole genome shotgun (WGS) entry which is preliminary data.</text>
</comment>
<evidence type="ECO:0000256" key="5">
    <source>
        <dbReference type="ARBA" id="ARBA00022801"/>
    </source>
</evidence>
<dbReference type="GO" id="GO:0046872">
    <property type="term" value="F:metal ion binding"/>
    <property type="evidence" value="ECO:0007669"/>
    <property type="project" value="UniProtKB-KW"/>
</dbReference>
<dbReference type="Gene3D" id="3.40.390.10">
    <property type="entry name" value="Collagenase (Catalytic Domain)"/>
    <property type="match status" value="1"/>
</dbReference>
<keyword evidence="7 11" id="KW-0482">Metalloprotease</keyword>
<proteinExistence type="inferred from homology"/>
<evidence type="ECO:0000256" key="8">
    <source>
        <dbReference type="ARBA" id="ARBA00023157"/>
    </source>
</evidence>
<feature type="chain" id="PRO_5034111474" evidence="9">
    <location>
        <begin position="21"/>
        <end position="283"/>
    </location>
</feature>
<keyword evidence="2" id="KW-0645">Protease</keyword>
<dbReference type="PANTHER" id="PTHR47466">
    <property type="match status" value="1"/>
</dbReference>
<dbReference type="SUPFAM" id="SSF55486">
    <property type="entry name" value="Metalloproteases ('zincins'), catalytic domain"/>
    <property type="match status" value="1"/>
</dbReference>
<keyword evidence="4 9" id="KW-0732">Signal</keyword>
<evidence type="ECO:0000256" key="2">
    <source>
        <dbReference type="ARBA" id="ARBA00022670"/>
    </source>
</evidence>
<dbReference type="PANTHER" id="PTHR47466:SF1">
    <property type="entry name" value="METALLOPROTEASE MEP1 (AFU_ORTHOLOGUE AFUA_1G07730)-RELATED"/>
    <property type="match status" value="1"/>
</dbReference>
<dbReference type="EMBL" id="WWBZ02000062">
    <property type="protein sequence ID" value="KAF4302694.1"/>
    <property type="molecule type" value="Genomic_DNA"/>
</dbReference>
<dbReference type="Proteomes" id="UP000572817">
    <property type="component" value="Unassembled WGS sequence"/>
</dbReference>
<evidence type="ECO:0000256" key="6">
    <source>
        <dbReference type="ARBA" id="ARBA00022833"/>
    </source>
</evidence>
<dbReference type="OrthoDB" id="536211at2759"/>
<evidence type="ECO:0000259" key="10">
    <source>
        <dbReference type="Pfam" id="PF05572"/>
    </source>
</evidence>
<dbReference type="AlphaFoldDB" id="A0A8H4MXJ6"/>
<evidence type="ECO:0000313" key="11">
    <source>
        <dbReference type="EMBL" id="KAF4302694.1"/>
    </source>
</evidence>
<protein>
    <submittedName>
        <fullName evidence="11">Metalloprotease</fullName>
    </submittedName>
</protein>
<feature type="signal peptide" evidence="9">
    <location>
        <begin position="1"/>
        <end position="20"/>
    </location>
</feature>
<evidence type="ECO:0000256" key="4">
    <source>
        <dbReference type="ARBA" id="ARBA00022729"/>
    </source>
</evidence>
<evidence type="ECO:0000256" key="1">
    <source>
        <dbReference type="ARBA" id="ARBA00008721"/>
    </source>
</evidence>
<evidence type="ECO:0000313" key="12">
    <source>
        <dbReference type="Proteomes" id="UP000572817"/>
    </source>
</evidence>
<evidence type="ECO:0000256" key="3">
    <source>
        <dbReference type="ARBA" id="ARBA00022723"/>
    </source>
</evidence>
<dbReference type="InterPro" id="IPR024079">
    <property type="entry name" value="MetalloPept_cat_dom_sf"/>
</dbReference>
<organism evidence="11 12">
    <name type="scientific">Botryosphaeria dothidea</name>
    <dbReference type="NCBI Taxonomy" id="55169"/>
    <lineage>
        <taxon>Eukaryota</taxon>
        <taxon>Fungi</taxon>
        <taxon>Dikarya</taxon>
        <taxon>Ascomycota</taxon>
        <taxon>Pezizomycotina</taxon>
        <taxon>Dothideomycetes</taxon>
        <taxon>Dothideomycetes incertae sedis</taxon>
        <taxon>Botryosphaeriales</taxon>
        <taxon>Botryosphaeriaceae</taxon>
        <taxon>Botryosphaeria</taxon>
    </lineage>
</organism>
<accession>A0A8H4MXJ6</accession>
<keyword evidence="12" id="KW-1185">Reference proteome</keyword>
<dbReference type="GO" id="GO:0006508">
    <property type="term" value="P:proteolysis"/>
    <property type="evidence" value="ECO:0007669"/>
    <property type="project" value="UniProtKB-KW"/>
</dbReference>
<dbReference type="Pfam" id="PF05572">
    <property type="entry name" value="Peptidase_M43"/>
    <property type="match status" value="1"/>
</dbReference>
<sequence>MLLKASTLMGLLATLGTTYASRKCATPDPPAELLAKSRELKAQADALKEAGVMVSKAPITVNAWFHVVSASGTLADGNITDEMLQDQIEVLNDNFAPHSIQFNLTGTTRTVNSTWSDNEDILVMKTNLRKGDYATLNLYFTRTPPGNSQGYCTFPGAPEEGSQDFYNDGCVLDAQTVPGGSRAPFNLGKTATHEVGHWFGLYHTFTGGCNTLSGGDYIDDTPYQASQTQGCPVGRDSCPDLEGLDPIHNYMDYSDDACYEEFTPDQAAKMQDNWQYWRAASQS</sequence>
<reference evidence="11" key="1">
    <citation type="submission" date="2020-04" db="EMBL/GenBank/DDBJ databases">
        <title>Genome Assembly and Annotation of Botryosphaeria dothidea sdau 11-99, a Latent Pathogen of Apple Fruit Ring Rot in China.</title>
        <authorList>
            <person name="Yu C."/>
            <person name="Diao Y."/>
            <person name="Lu Q."/>
            <person name="Zhao J."/>
            <person name="Cui S."/>
            <person name="Peng C."/>
            <person name="He B."/>
            <person name="Liu H."/>
        </authorList>
    </citation>
    <scope>NUCLEOTIDE SEQUENCE [LARGE SCALE GENOMIC DNA]</scope>
    <source>
        <strain evidence="11">Sdau11-99</strain>
    </source>
</reference>
<keyword evidence="8" id="KW-1015">Disulfide bond</keyword>
<evidence type="ECO:0000256" key="7">
    <source>
        <dbReference type="ARBA" id="ARBA00023049"/>
    </source>
</evidence>
<gene>
    <name evidence="11" type="ORF">GTA08_BOTSDO09523</name>
</gene>
<evidence type="ECO:0000256" key="9">
    <source>
        <dbReference type="SAM" id="SignalP"/>
    </source>
</evidence>
<comment type="similarity">
    <text evidence="1">Belongs to the peptidase M43B family.</text>
</comment>
<name>A0A8H4MXJ6_9PEZI</name>
<keyword evidence="3" id="KW-0479">Metal-binding</keyword>
<dbReference type="CDD" id="cd04275">
    <property type="entry name" value="ZnMc_pappalysin_like"/>
    <property type="match status" value="1"/>
</dbReference>
<keyword evidence="6" id="KW-0862">Zinc</keyword>
<keyword evidence="5" id="KW-0378">Hydrolase</keyword>